<evidence type="ECO:0000256" key="11">
    <source>
        <dbReference type="ARBA" id="ARBA00023049"/>
    </source>
</evidence>
<keyword evidence="4" id="KW-0645">Protease</keyword>
<keyword evidence="6" id="KW-0479">Metal-binding</keyword>
<dbReference type="GO" id="GO:0006508">
    <property type="term" value="P:proteolysis"/>
    <property type="evidence" value="ECO:0007669"/>
    <property type="project" value="UniProtKB-KW"/>
</dbReference>
<keyword evidence="10 15" id="KW-1133">Transmembrane helix</keyword>
<evidence type="ECO:0000259" key="18">
    <source>
        <dbReference type="Pfam" id="PF22249"/>
    </source>
</evidence>
<feature type="domain" description="Endoplasmic reticulum metallopeptidase 1/1-A TM" evidence="18">
    <location>
        <begin position="432"/>
        <end position="645"/>
    </location>
</feature>
<dbReference type="PANTHER" id="PTHR12147">
    <property type="entry name" value="METALLOPEPTIDASE M28 FAMILY MEMBER"/>
    <property type="match status" value="1"/>
</dbReference>
<reference evidence="19" key="2">
    <citation type="submission" date="2007-04" db="EMBL/GenBank/DDBJ databases">
        <title>The genome of the human body louse.</title>
        <authorList>
            <consortium name="The Human Body Louse Genome Consortium"/>
            <person name="Kirkness E."/>
            <person name="Walenz B."/>
            <person name="Hass B."/>
            <person name="Bruggner R."/>
            <person name="Strausberg R."/>
        </authorList>
    </citation>
    <scope>NUCLEOTIDE SEQUENCE</scope>
    <source>
        <strain evidence="19">USDA</strain>
    </source>
</reference>
<reference evidence="19" key="1">
    <citation type="submission" date="2007-04" db="EMBL/GenBank/DDBJ databases">
        <title>Annotation of Pediculus humanus corporis strain USDA.</title>
        <authorList>
            <person name="Kirkness E."/>
            <person name="Hannick L."/>
            <person name="Hass B."/>
            <person name="Bruggner R."/>
            <person name="Lawson D."/>
            <person name="Bidwell S."/>
            <person name="Joardar V."/>
            <person name="Caler E."/>
            <person name="Walenz B."/>
            <person name="Inman J."/>
            <person name="Schobel S."/>
            <person name="Galinsky K."/>
            <person name="Amedeo P."/>
            <person name="Strausberg R."/>
        </authorList>
    </citation>
    <scope>NUCLEOTIDE SEQUENCE</scope>
    <source>
        <strain evidence="19">USDA</strain>
    </source>
</reference>
<dbReference type="GO" id="GO:0046872">
    <property type="term" value="F:metal ion binding"/>
    <property type="evidence" value="ECO:0007669"/>
    <property type="project" value="UniProtKB-KW"/>
</dbReference>
<dbReference type="GO" id="GO:0008235">
    <property type="term" value="F:metalloexopeptidase activity"/>
    <property type="evidence" value="ECO:0007669"/>
    <property type="project" value="InterPro"/>
</dbReference>
<dbReference type="Pfam" id="PF04389">
    <property type="entry name" value="Peptidase_M28"/>
    <property type="match status" value="1"/>
</dbReference>
<dbReference type="AlphaFoldDB" id="E0VQ39"/>
<evidence type="ECO:0000313" key="21">
    <source>
        <dbReference type="Proteomes" id="UP000009046"/>
    </source>
</evidence>
<dbReference type="EMBL" id="DS235389">
    <property type="protein sequence ID" value="EEB15495.1"/>
    <property type="molecule type" value="Genomic_DNA"/>
</dbReference>
<evidence type="ECO:0000256" key="6">
    <source>
        <dbReference type="ARBA" id="ARBA00022723"/>
    </source>
</evidence>
<feature type="transmembrane region" description="Helical" evidence="15">
    <location>
        <begin position="561"/>
        <end position="591"/>
    </location>
</feature>
<evidence type="ECO:0000256" key="7">
    <source>
        <dbReference type="ARBA" id="ARBA00022801"/>
    </source>
</evidence>
<dbReference type="Pfam" id="PF22249">
    <property type="entry name" value="ERMP1-TM"/>
    <property type="match status" value="1"/>
</dbReference>
<feature type="transmembrane region" description="Helical" evidence="15">
    <location>
        <begin position="507"/>
        <end position="527"/>
    </location>
</feature>
<reference evidence="20" key="3">
    <citation type="submission" date="2020-05" db="UniProtKB">
        <authorList>
            <consortium name="EnsemblMetazoa"/>
        </authorList>
    </citation>
    <scope>IDENTIFICATION</scope>
    <source>
        <strain evidence="20">USDA</strain>
    </source>
</reference>
<dbReference type="KEGG" id="phu:Phum_PHUM371010"/>
<evidence type="ECO:0000256" key="12">
    <source>
        <dbReference type="ARBA" id="ARBA00023136"/>
    </source>
</evidence>
<evidence type="ECO:0000256" key="1">
    <source>
        <dbReference type="ARBA" id="ARBA00001947"/>
    </source>
</evidence>
<accession>E0VQ39</accession>
<protein>
    <recommendedName>
        <fullName evidence="14">FXNA-like protease</fullName>
    </recommendedName>
</protein>
<organism>
    <name type="scientific">Pediculus humanus subsp. corporis</name>
    <name type="common">Body louse</name>
    <dbReference type="NCBI Taxonomy" id="121224"/>
    <lineage>
        <taxon>Eukaryota</taxon>
        <taxon>Metazoa</taxon>
        <taxon>Ecdysozoa</taxon>
        <taxon>Arthropoda</taxon>
        <taxon>Hexapoda</taxon>
        <taxon>Insecta</taxon>
        <taxon>Pterygota</taxon>
        <taxon>Neoptera</taxon>
        <taxon>Paraneoptera</taxon>
        <taxon>Psocodea</taxon>
        <taxon>Troctomorpha</taxon>
        <taxon>Phthiraptera</taxon>
        <taxon>Anoplura</taxon>
        <taxon>Pediculidae</taxon>
        <taxon>Pediculus</taxon>
    </lineage>
</organism>
<dbReference type="Proteomes" id="UP000009046">
    <property type="component" value="Unassembled WGS sequence"/>
</dbReference>
<keyword evidence="12 15" id="KW-0472">Membrane</keyword>
<dbReference type="PANTHER" id="PTHR12147:SF22">
    <property type="entry name" value="ENDOPLASMIC RETICULUM METALLOPEPTIDASE 1"/>
    <property type="match status" value="1"/>
</dbReference>
<dbReference type="OrthoDB" id="76293at2759"/>
<feature type="transmembrane region" description="Helical" evidence="15">
    <location>
        <begin position="394"/>
        <end position="415"/>
    </location>
</feature>
<feature type="transmembrane region" description="Helical" evidence="15">
    <location>
        <begin position="603"/>
        <end position="626"/>
    </location>
</feature>
<dbReference type="OMA" id="WNNTIGA"/>
<evidence type="ECO:0000256" key="13">
    <source>
        <dbReference type="ARBA" id="ARBA00023180"/>
    </source>
</evidence>
<dbReference type="InterPro" id="IPR045175">
    <property type="entry name" value="M28_fam"/>
</dbReference>
<dbReference type="Pfam" id="PF22248">
    <property type="entry name" value="ERMP1_C"/>
    <property type="match status" value="1"/>
</dbReference>
<feature type="transmembrane region" description="Helical" evidence="15">
    <location>
        <begin position="475"/>
        <end position="495"/>
    </location>
</feature>
<feature type="domain" description="Endoplasmic reticulum metallopeptidase 1-like C-terminal" evidence="17">
    <location>
        <begin position="661"/>
        <end position="879"/>
    </location>
</feature>
<evidence type="ECO:0000259" key="17">
    <source>
        <dbReference type="Pfam" id="PF22248"/>
    </source>
</evidence>
<dbReference type="eggNOG" id="KOG2194">
    <property type="taxonomic scope" value="Eukaryota"/>
</dbReference>
<evidence type="ECO:0000256" key="2">
    <source>
        <dbReference type="ARBA" id="ARBA00004477"/>
    </source>
</evidence>
<evidence type="ECO:0000256" key="15">
    <source>
        <dbReference type="SAM" id="Phobius"/>
    </source>
</evidence>
<keyword evidence="7" id="KW-0378">Hydrolase</keyword>
<evidence type="ECO:0000256" key="9">
    <source>
        <dbReference type="ARBA" id="ARBA00022833"/>
    </source>
</evidence>
<evidence type="ECO:0000313" key="20">
    <source>
        <dbReference type="EnsemblMetazoa" id="PHUM371010-PA"/>
    </source>
</evidence>
<evidence type="ECO:0000313" key="19">
    <source>
        <dbReference type="EMBL" id="EEB15495.1"/>
    </source>
</evidence>
<evidence type="ECO:0000256" key="4">
    <source>
        <dbReference type="ARBA" id="ARBA00022670"/>
    </source>
</evidence>
<dbReference type="FunFam" id="3.40.630.10:FF:000008">
    <property type="entry name" value="Endoplasmic reticulum metallopeptidase 1"/>
    <property type="match status" value="1"/>
</dbReference>
<evidence type="ECO:0000259" key="16">
    <source>
        <dbReference type="Pfam" id="PF04389"/>
    </source>
</evidence>
<dbReference type="HOGENOM" id="CLU_007536_2_0_1"/>
<comment type="subcellular location">
    <subcellularLocation>
        <location evidence="2">Endoplasmic reticulum membrane</location>
        <topology evidence="2">Multi-pass membrane protein</topology>
    </subcellularLocation>
</comment>
<evidence type="ECO:0000256" key="3">
    <source>
        <dbReference type="ARBA" id="ARBA00010918"/>
    </source>
</evidence>
<dbReference type="VEuPathDB" id="VectorBase:PHUM371010"/>
<feature type="transmembrane region" description="Helical" evidence="15">
    <location>
        <begin position="435"/>
        <end position="455"/>
    </location>
</feature>
<keyword evidence="13" id="KW-0325">Glycoprotein</keyword>
<evidence type="ECO:0000256" key="5">
    <source>
        <dbReference type="ARBA" id="ARBA00022692"/>
    </source>
</evidence>
<comment type="cofactor">
    <cofactor evidence="1">
        <name>Zn(2+)</name>
        <dbReference type="ChEBI" id="CHEBI:29105"/>
    </cofactor>
</comment>
<keyword evidence="5 15" id="KW-0812">Transmembrane</keyword>
<dbReference type="FunCoup" id="E0VQ39">
    <property type="interactions" value="852"/>
</dbReference>
<keyword evidence="9" id="KW-0862">Zinc</keyword>
<keyword evidence="21" id="KW-1185">Reference proteome</keyword>
<evidence type="ECO:0000256" key="14">
    <source>
        <dbReference type="ARBA" id="ARBA00078796"/>
    </source>
</evidence>
<dbReference type="GeneID" id="8233613"/>
<dbReference type="InterPro" id="IPR053973">
    <property type="entry name" value="ERMP1-like_C"/>
</dbReference>
<keyword evidence="8" id="KW-0256">Endoplasmic reticulum</keyword>
<dbReference type="EnsemblMetazoa" id="PHUM371010-RA">
    <property type="protein sequence ID" value="PHUM371010-PA"/>
    <property type="gene ID" value="PHUM371010"/>
</dbReference>
<dbReference type="InterPro" id="IPR048024">
    <property type="entry name" value="Fxna-like_M28_dom"/>
</dbReference>
<dbReference type="RefSeq" id="XP_002428233.1">
    <property type="nucleotide sequence ID" value="XM_002428188.1"/>
</dbReference>
<dbReference type="CTD" id="8233613"/>
<sequence length="881" mass="100733">MLNDNDAINCRYTLSLNFYFKNKLKNFSLIMEEESLRLRKVFKNEKTFLKNTSTFSDKTATNNSVPNYIGFFYNYENYFPDQIKLKDAHLYPGRFIGERAEMQLKRLTALGTRVTGSYENEVLAVDFLNREISYIVQEAEKIHKIEIDVQKPTGSYFLLLKPFGFRNVYANLQNIIVKISSRNTNNSILINCHYDTVPESPGASDNGLNCVVMLEILRILSTSKKPLKNNIIFLFNGGEENPLQASHGFSSQHKWSKEVKAVINLDSAGSGGKEILFQTTGESWLIKAYKNAVPRPCGTVTAEEVFLFGIIPSDTDFRIFRDFGNYSGLDFAHAFNGYVYHTKYDTMDFIKPGVYQYTGDNMLALINELSQSSELETNHEKAKPVYFDVFNLFMIYYDSTFAIILNMGTVILSLFSIYKTCKCLPDYPNSHMKNFLLSVGGAFLSFILAGGSVLLISKILDLTESTMTWYLKSWIIAPLYGCPIIFSMALPFFLQTFSKKDSPGHKCIRYINGGQFIWTLIIFFGTLLEIRSVFIPMLVLLPLSVTHLISTMSKTKFSIKFYLFTHFACLILPIFYIFHLTVKIMAILIPMTARMGPHTNPEILIGALTLICTTILFSHLVPLILLLKSSKSFLSILFAVHIFTIFGVIYTNHGFPYSDNHCERTFYDAKGSVVKSDSGFFVQSLDRNNLNYISKVIPELESARVSHFNCRTELFCGFPVYTSRFVRPAAYSVFIPADPPLIHHPTSLEIVNQTQILINVRKIRILVTGPDHITLVMSPKPGINLINWSFDESEPKEIERWNDRPTYMIYYSHGLMGGSLEFDVDLQMNQNDLNPVMDIAVIGHYMHDKSYRTKEFLNFLSKFPKWAHTTPWTTTYKSWVL</sequence>
<evidence type="ECO:0000256" key="8">
    <source>
        <dbReference type="ARBA" id="ARBA00022824"/>
    </source>
</evidence>
<evidence type="ECO:0000256" key="10">
    <source>
        <dbReference type="ARBA" id="ARBA00022989"/>
    </source>
</evidence>
<name>E0VQ39_PEDHC</name>
<feature type="transmembrane region" description="Helical" evidence="15">
    <location>
        <begin position="633"/>
        <end position="650"/>
    </location>
</feature>
<dbReference type="InterPro" id="IPR053974">
    <property type="entry name" value="ERMP1_1-A_TM"/>
</dbReference>
<feature type="transmembrane region" description="Helical" evidence="15">
    <location>
        <begin position="533"/>
        <end position="549"/>
    </location>
</feature>
<dbReference type="GO" id="GO:0005789">
    <property type="term" value="C:endoplasmic reticulum membrane"/>
    <property type="evidence" value="ECO:0007669"/>
    <property type="project" value="UniProtKB-SubCell"/>
</dbReference>
<dbReference type="CDD" id="cd03875">
    <property type="entry name" value="M28_Fxna_like"/>
    <property type="match status" value="1"/>
</dbReference>
<proteinExistence type="inferred from homology"/>
<gene>
    <name evidence="20" type="primary">8233613</name>
    <name evidence="19" type="ORF">Phum_PHUM371010</name>
</gene>
<dbReference type="InParanoid" id="E0VQ39"/>
<feature type="domain" description="Peptidase M28" evidence="16">
    <location>
        <begin position="174"/>
        <end position="365"/>
    </location>
</feature>
<dbReference type="InterPro" id="IPR007484">
    <property type="entry name" value="Peptidase_M28"/>
</dbReference>
<dbReference type="EMBL" id="AAZO01004318">
    <property type="status" value="NOT_ANNOTATED_CDS"/>
    <property type="molecule type" value="Genomic_DNA"/>
</dbReference>
<dbReference type="SUPFAM" id="SSF53187">
    <property type="entry name" value="Zn-dependent exopeptidases"/>
    <property type="match status" value="1"/>
</dbReference>
<dbReference type="Gene3D" id="3.40.630.10">
    <property type="entry name" value="Zn peptidases"/>
    <property type="match status" value="1"/>
</dbReference>
<keyword evidence="11" id="KW-0482">Metalloprotease</keyword>
<comment type="similarity">
    <text evidence="3">Belongs to the peptidase M28 family.</text>
</comment>